<dbReference type="GO" id="GO:0004519">
    <property type="term" value="F:endonuclease activity"/>
    <property type="evidence" value="ECO:0007669"/>
    <property type="project" value="UniProtKB-KW"/>
</dbReference>
<feature type="domain" description="HhH-GPD" evidence="5">
    <location>
        <begin position="36"/>
        <end position="195"/>
    </location>
</feature>
<keyword evidence="4" id="KW-0411">Iron-sulfur</keyword>
<dbReference type="PANTHER" id="PTHR10359:SF19">
    <property type="entry name" value="DNA REPAIR GLYCOSYLASE MJ1434-RELATED"/>
    <property type="match status" value="1"/>
</dbReference>
<sequence>MSDSFQEIYDRLLAQFGPQNWWPGDTPFEVLVGAVLTQNTNWQNVEKAIANLKESGLFSLQALLELPAAELAWQIKPSGYYNIKAGRLQNLLQMIADQYEGDLDLLLAEPTDEARQALLSVKGVGPETADSILLYAGGHPIFVVDSYTHRIFSRHQLVDEVTDYHSVQDRFHDQLPRDPVLFNEYHALIVAAAKTYCKKKNPDCENCPLQGI</sequence>
<dbReference type="Pfam" id="PF00730">
    <property type="entry name" value="HhH-GPD"/>
    <property type="match status" value="1"/>
</dbReference>
<dbReference type="AlphaFoldDB" id="A0A8J6N8Y5"/>
<keyword evidence="2" id="KW-0479">Metal-binding</keyword>
<keyword evidence="6" id="KW-0255">Endonuclease</keyword>
<dbReference type="PANTHER" id="PTHR10359">
    <property type="entry name" value="A/G-SPECIFIC ADENINE GLYCOSYLASE/ENDONUCLEASE III"/>
    <property type="match status" value="1"/>
</dbReference>
<evidence type="ECO:0000259" key="5">
    <source>
        <dbReference type="SMART" id="SM00478"/>
    </source>
</evidence>
<proteinExistence type="predicted"/>
<dbReference type="GO" id="GO:0006284">
    <property type="term" value="P:base-excision repair"/>
    <property type="evidence" value="ECO:0007669"/>
    <property type="project" value="InterPro"/>
</dbReference>
<evidence type="ECO:0000256" key="1">
    <source>
        <dbReference type="ARBA" id="ARBA00022485"/>
    </source>
</evidence>
<dbReference type="CDD" id="cd00056">
    <property type="entry name" value="ENDO3c"/>
    <property type="match status" value="1"/>
</dbReference>
<keyword evidence="1" id="KW-0004">4Fe-4S</keyword>
<keyword evidence="6" id="KW-0378">Hydrolase</keyword>
<keyword evidence="6" id="KW-0540">Nuclease</keyword>
<dbReference type="SMART" id="SM00478">
    <property type="entry name" value="ENDO3c"/>
    <property type="match status" value="1"/>
</dbReference>
<evidence type="ECO:0000313" key="7">
    <source>
        <dbReference type="Proteomes" id="UP000599024"/>
    </source>
</evidence>
<accession>A0A8J6N8Y5</accession>
<evidence type="ECO:0000256" key="3">
    <source>
        <dbReference type="ARBA" id="ARBA00023004"/>
    </source>
</evidence>
<dbReference type="PIRSF" id="PIRSF001435">
    <property type="entry name" value="Nth"/>
    <property type="match status" value="1"/>
</dbReference>
<dbReference type="InterPro" id="IPR011257">
    <property type="entry name" value="DNA_glycosylase"/>
</dbReference>
<name>A0A8J6N8Y5_9BACT</name>
<comment type="caution">
    <text evidence="6">The sequence shown here is derived from an EMBL/GenBank/DDBJ whole genome shotgun (WGS) entry which is preliminary data.</text>
</comment>
<evidence type="ECO:0000313" key="6">
    <source>
        <dbReference type="EMBL" id="MBC8209173.1"/>
    </source>
</evidence>
<dbReference type="GO" id="GO:0046872">
    <property type="term" value="F:metal ion binding"/>
    <property type="evidence" value="ECO:0007669"/>
    <property type="project" value="UniProtKB-KW"/>
</dbReference>
<dbReference type="SUPFAM" id="SSF48150">
    <property type="entry name" value="DNA-glycosylase"/>
    <property type="match status" value="1"/>
</dbReference>
<reference evidence="6 7" key="1">
    <citation type="submission" date="2020-08" db="EMBL/GenBank/DDBJ databases">
        <title>Bridging the membrane lipid divide: bacteria of the FCB group superphylum have the potential to synthesize archaeal ether lipids.</title>
        <authorList>
            <person name="Villanueva L."/>
            <person name="Von Meijenfeldt F.A.B."/>
            <person name="Westbye A.B."/>
            <person name="Yadav S."/>
            <person name="Hopmans E.C."/>
            <person name="Dutilh B.E."/>
            <person name="Sinninghe Damste J.S."/>
        </authorList>
    </citation>
    <scope>NUCLEOTIDE SEQUENCE [LARGE SCALE GENOMIC DNA]</scope>
    <source>
        <strain evidence="6">NIOZ-UU81</strain>
    </source>
</reference>
<protein>
    <submittedName>
        <fullName evidence="6">Endonuclease III domain-containing protein</fullName>
    </submittedName>
</protein>
<dbReference type="InterPro" id="IPR023170">
    <property type="entry name" value="HhH_base_excis_C"/>
</dbReference>
<evidence type="ECO:0000256" key="4">
    <source>
        <dbReference type="ARBA" id="ARBA00023014"/>
    </source>
</evidence>
<dbReference type="InterPro" id="IPR003265">
    <property type="entry name" value="HhH-GPD_domain"/>
</dbReference>
<dbReference type="Gene3D" id="1.10.1670.10">
    <property type="entry name" value="Helix-hairpin-Helix base-excision DNA repair enzymes (C-terminal)"/>
    <property type="match status" value="1"/>
</dbReference>
<dbReference type="GO" id="GO:0051539">
    <property type="term" value="F:4 iron, 4 sulfur cluster binding"/>
    <property type="evidence" value="ECO:0007669"/>
    <property type="project" value="UniProtKB-KW"/>
</dbReference>
<gene>
    <name evidence="6" type="ORF">H8E79_08425</name>
</gene>
<dbReference type="Gene3D" id="1.10.340.30">
    <property type="entry name" value="Hypothetical protein, domain 2"/>
    <property type="match status" value="1"/>
</dbReference>
<keyword evidence="3" id="KW-0408">Iron</keyword>
<dbReference type="Proteomes" id="UP000599024">
    <property type="component" value="Unassembled WGS sequence"/>
</dbReference>
<evidence type="ECO:0000256" key="2">
    <source>
        <dbReference type="ARBA" id="ARBA00022723"/>
    </source>
</evidence>
<dbReference type="EMBL" id="JACNLK010000080">
    <property type="protein sequence ID" value="MBC8209173.1"/>
    <property type="molecule type" value="Genomic_DNA"/>
</dbReference>
<organism evidence="6 7">
    <name type="scientific">Candidatus Desulfatifera sulfidica</name>
    <dbReference type="NCBI Taxonomy" id="2841691"/>
    <lineage>
        <taxon>Bacteria</taxon>
        <taxon>Pseudomonadati</taxon>
        <taxon>Thermodesulfobacteriota</taxon>
        <taxon>Desulfobulbia</taxon>
        <taxon>Desulfobulbales</taxon>
        <taxon>Desulfobulbaceae</taxon>
        <taxon>Candidatus Desulfatifera</taxon>
    </lineage>
</organism>